<feature type="transmembrane region" description="Helical" evidence="1">
    <location>
        <begin position="443"/>
        <end position="462"/>
    </location>
</feature>
<dbReference type="Proteomes" id="UP001501764">
    <property type="component" value="Unassembled WGS sequence"/>
</dbReference>
<feature type="transmembrane region" description="Helical" evidence="1">
    <location>
        <begin position="131"/>
        <end position="151"/>
    </location>
</feature>
<keyword evidence="1" id="KW-0812">Transmembrane</keyword>
<dbReference type="RefSeq" id="WP_215635166.1">
    <property type="nucleotide sequence ID" value="NZ_BAAACO010000007.1"/>
</dbReference>
<dbReference type="Pfam" id="PF09586">
    <property type="entry name" value="YfhO"/>
    <property type="match status" value="1"/>
</dbReference>
<feature type="transmembrane region" description="Helical" evidence="1">
    <location>
        <begin position="188"/>
        <end position="212"/>
    </location>
</feature>
<feature type="transmembrane region" description="Helical" evidence="1">
    <location>
        <begin position="158"/>
        <end position="176"/>
    </location>
</feature>
<feature type="transmembrane region" description="Helical" evidence="1">
    <location>
        <begin position="830"/>
        <end position="851"/>
    </location>
</feature>
<feature type="transmembrane region" description="Helical" evidence="1">
    <location>
        <begin position="294"/>
        <end position="315"/>
    </location>
</feature>
<keyword evidence="1" id="KW-0472">Membrane</keyword>
<reference evidence="2 3" key="1">
    <citation type="journal article" date="2019" name="Int. J. Syst. Evol. Microbiol.">
        <title>The Global Catalogue of Microorganisms (GCM) 10K type strain sequencing project: providing services to taxonomists for standard genome sequencing and annotation.</title>
        <authorList>
            <consortium name="The Broad Institute Genomics Platform"/>
            <consortium name="The Broad Institute Genome Sequencing Center for Infectious Disease"/>
            <person name="Wu L."/>
            <person name="Ma J."/>
        </authorList>
    </citation>
    <scope>NUCLEOTIDE SEQUENCE [LARGE SCALE GENOMIC DNA]</scope>
    <source>
        <strain evidence="2 3">JCM 6485</strain>
    </source>
</reference>
<feature type="transmembrane region" description="Helical" evidence="1">
    <location>
        <begin position="322"/>
        <end position="341"/>
    </location>
</feature>
<keyword evidence="1" id="KW-1133">Transmembrane helix</keyword>
<dbReference type="PANTHER" id="PTHR38454">
    <property type="entry name" value="INTEGRAL MEMBRANE PROTEIN-RELATED"/>
    <property type="match status" value="1"/>
</dbReference>
<sequence>MNKKNLSNKFTYLLAFIIPIIILLFAYYISKIYPFGDKSILFRDLRGQYISYFSEFRNALVGDGSLLYSFTKEMGGNMFGLSAYYTMSPLNLIFALFPKNMLNEAVLVLILIKTGLCGLTSSIFFKNNFKKFGYFSLIFSTAYALIGYNIIYQSNIMWLDGVILLPLVMLGMNNLIREKKIKLYVATLALSLITNFYIGFIICIFITLYFIYKLVLTIKEEVMARKEIIERIKYFIIGSLCGGLLSAFVTLPTIFALSGGKAKFEFFTSSIEANYKFFDIVTKFYINGLGEKDILVGLPNIYCGILIAILGILYFCNRNIKLFEKISSGIMIFILIISFYINKIDLIWHGFNKPVGFPYRYSFVFSFFIILLAYKSFINLKHLSKKSIIITLIGILCVSALVYRGKYVYLTHRQIKISVIFMVVYCVLLFIKKLDFKFKNIINVLLALILFFELGVNGYQVFNTLKYNSRSGFVDYINNTQSVIDSVKAGDNSFYRMDKTFNYNLNDPMLLNYNGITHFSSVYKTETRDFIRKLGFISTDVWFLYDMGSTVPANSLLNIKYIITKDKEAPLYNESYKLIDKEKDMNIYENTKVLPLGFMVNNDISKLDINNEENLFKVQDNILNSMTGKKENYFERIEDYNLKLNNVTRDGNTYSKVDSKKKASIDINLKAKNEDPMYLYIGVDDLKQAEIYLNNKKISYFSKNNQKIMPLGSFKSGESLDIRIDLKEKKFNIDNLYLYSLNNSKFNKTYEELSKNAYKINYYDNSDIKGEVISTGDNDILYTSIPWDDGWKVTIDGKKADKIKIMDSLIGVKVPEGKHNIDFTFMPKGLAIGSTISIITLAVIFIVWALTRRKKAK</sequence>
<protein>
    <submittedName>
        <fullName evidence="2">YfhO family protein</fullName>
    </submittedName>
</protein>
<dbReference type="InterPro" id="IPR018580">
    <property type="entry name" value="Uncharacterised_YfhO"/>
</dbReference>
<name>A0ABN1LUM8_9CLOT</name>
<feature type="transmembrane region" description="Helical" evidence="1">
    <location>
        <begin position="415"/>
        <end position="431"/>
    </location>
</feature>
<evidence type="ECO:0000313" key="3">
    <source>
        <dbReference type="Proteomes" id="UP001501764"/>
    </source>
</evidence>
<feature type="transmembrane region" description="Helical" evidence="1">
    <location>
        <begin position="105"/>
        <end position="125"/>
    </location>
</feature>
<feature type="transmembrane region" description="Helical" evidence="1">
    <location>
        <begin position="12"/>
        <end position="29"/>
    </location>
</feature>
<evidence type="ECO:0000256" key="1">
    <source>
        <dbReference type="SAM" id="Phobius"/>
    </source>
</evidence>
<feature type="transmembrane region" description="Helical" evidence="1">
    <location>
        <begin position="232"/>
        <end position="257"/>
    </location>
</feature>
<dbReference type="PANTHER" id="PTHR38454:SF1">
    <property type="entry name" value="INTEGRAL MEMBRANE PROTEIN"/>
    <property type="match status" value="1"/>
</dbReference>
<proteinExistence type="predicted"/>
<feature type="transmembrane region" description="Helical" evidence="1">
    <location>
        <begin position="361"/>
        <end position="380"/>
    </location>
</feature>
<feature type="transmembrane region" description="Helical" evidence="1">
    <location>
        <begin position="387"/>
        <end position="403"/>
    </location>
</feature>
<accession>A0ABN1LUM8</accession>
<gene>
    <name evidence="2" type="ORF">GCM10008916_27320</name>
</gene>
<comment type="caution">
    <text evidence="2">The sequence shown here is derived from an EMBL/GenBank/DDBJ whole genome shotgun (WGS) entry which is preliminary data.</text>
</comment>
<keyword evidence="3" id="KW-1185">Reference proteome</keyword>
<organism evidence="2 3">
    <name type="scientific">Clostridium nitritogenes</name>
    <dbReference type="NCBI Taxonomy" id="83340"/>
    <lineage>
        <taxon>Bacteria</taxon>
        <taxon>Bacillati</taxon>
        <taxon>Bacillota</taxon>
        <taxon>Clostridia</taxon>
        <taxon>Eubacteriales</taxon>
        <taxon>Clostridiaceae</taxon>
        <taxon>Clostridium</taxon>
    </lineage>
</organism>
<evidence type="ECO:0000313" key="2">
    <source>
        <dbReference type="EMBL" id="GAA0860486.1"/>
    </source>
</evidence>
<feature type="transmembrane region" description="Helical" evidence="1">
    <location>
        <begin position="78"/>
        <end position="98"/>
    </location>
</feature>
<dbReference type="EMBL" id="BAAACO010000007">
    <property type="protein sequence ID" value="GAA0860486.1"/>
    <property type="molecule type" value="Genomic_DNA"/>
</dbReference>